<feature type="region of interest" description="Disordered" evidence="1">
    <location>
        <begin position="243"/>
        <end position="278"/>
    </location>
</feature>
<keyword evidence="3" id="KW-1185">Reference proteome</keyword>
<reference evidence="2" key="1">
    <citation type="submission" date="2020-11" db="EMBL/GenBank/DDBJ databases">
        <authorList>
            <consortium name="DOE Joint Genome Institute"/>
            <person name="Ahrendt S."/>
            <person name="Riley R."/>
            <person name="Andreopoulos W."/>
            <person name="Labutti K."/>
            <person name="Pangilinan J."/>
            <person name="Ruiz-Duenas F.J."/>
            <person name="Barrasa J.M."/>
            <person name="Sanchez-Garcia M."/>
            <person name="Camarero S."/>
            <person name="Miyauchi S."/>
            <person name="Serrano A."/>
            <person name="Linde D."/>
            <person name="Babiker R."/>
            <person name="Drula E."/>
            <person name="Ayuso-Fernandez I."/>
            <person name="Pacheco R."/>
            <person name="Padilla G."/>
            <person name="Ferreira P."/>
            <person name="Barriuso J."/>
            <person name="Kellner H."/>
            <person name="Castanera R."/>
            <person name="Alfaro M."/>
            <person name="Ramirez L."/>
            <person name="Pisabarro A.G."/>
            <person name="Kuo A."/>
            <person name="Tritt A."/>
            <person name="Lipzen A."/>
            <person name="He G."/>
            <person name="Yan M."/>
            <person name="Ng V."/>
            <person name="Cullen D."/>
            <person name="Martin F."/>
            <person name="Rosso M.-N."/>
            <person name="Henrissat B."/>
            <person name="Hibbett D."/>
            <person name="Martinez A.T."/>
            <person name="Grigoriev I.V."/>
        </authorList>
    </citation>
    <scope>NUCLEOTIDE SEQUENCE</scope>
    <source>
        <strain evidence="2">CBS 506.95</strain>
    </source>
</reference>
<evidence type="ECO:0000256" key="1">
    <source>
        <dbReference type="SAM" id="MobiDB-lite"/>
    </source>
</evidence>
<dbReference type="Proteomes" id="UP000807306">
    <property type="component" value="Unassembled WGS sequence"/>
</dbReference>
<accession>A0A9P6EUB4</accession>
<protein>
    <submittedName>
        <fullName evidence="2">Uncharacterized protein</fullName>
    </submittedName>
</protein>
<dbReference type="OrthoDB" id="3245714at2759"/>
<gene>
    <name evidence="2" type="ORF">CPB83DRAFT_842076</name>
</gene>
<sequence length="382" mass="41326">MRPLVARAYVSTRKRPYSFAWVVIVANVTPSPCLGSYTLHSCQRYKSPVFQHLIEPPSRLERSNMPSVKSRANKAAIAARVAAYNASLAALEEEARANGNDAVDVNDINPVADMQGVQANGNRKVISTPMPLKPTLPSMLNLNTPPNLNRALSVGAVLTQRPIKATGSDEENVPIASKTEVVGHNGDNTDANRQSLASPSIGGKERDLRAFEIARQRAKRAEELEKRKAKKVKEVVVTAVNGQGHNRGTSESGVTLGQGISRKKSNREMDEDLEEAKMPSVRKGGVGLSSCGGAGVQSSNAAAMEVSLSDLIVPSHRKPRKVKEEDYEFISPVRSVIILDDMFETKEMDLDEPWEHIDSAVEFGIPSKEGDFSYAAVLASGA</sequence>
<dbReference type="EMBL" id="MU157824">
    <property type="protein sequence ID" value="KAF9535635.1"/>
    <property type="molecule type" value="Genomic_DNA"/>
</dbReference>
<comment type="caution">
    <text evidence="2">The sequence shown here is derived from an EMBL/GenBank/DDBJ whole genome shotgun (WGS) entry which is preliminary data.</text>
</comment>
<evidence type="ECO:0000313" key="3">
    <source>
        <dbReference type="Proteomes" id="UP000807306"/>
    </source>
</evidence>
<organism evidence="2 3">
    <name type="scientific">Crepidotus variabilis</name>
    <dbReference type="NCBI Taxonomy" id="179855"/>
    <lineage>
        <taxon>Eukaryota</taxon>
        <taxon>Fungi</taxon>
        <taxon>Dikarya</taxon>
        <taxon>Basidiomycota</taxon>
        <taxon>Agaricomycotina</taxon>
        <taxon>Agaricomycetes</taxon>
        <taxon>Agaricomycetidae</taxon>
        <taxon>Agaricales</taxon>
        <taxon>Agaricineae</taxon>
        <taxon>Crepidotaceae</taxon>
        <taxon>Crepidotus</taxon>
    </lineage>
</organism>
<feature type="compositionally biased region" description="Polar residues" evidence="1">
    <location>
        <begin position="243"/>
        <end position="255"/>
    </location>
</feature>
<evidence type="ECO:0000313" key="2">
    <source>
        <dbReference type="EMBL" id="KAF9535635.1"/>
    </source>
</evidence>
<feature type="region of interest" description="Disordered" evidence="1">
    <location>
        <begin position="181"/>
        <end position="201"/>
    </location>
</feature>
<dbReference type="AlphaFoldDB" id="A0A9P6EUB4"/>
<name>A0A9P6EUB4_9AGAR</name>
<feature type="compositionally biased region" description="Polar residues" evidence="1">
    <location>
        <begin position="186"/>
        <end position="198"/>
    </location>
</feature>
<proteinExistence type="predicted"/>